<dbReference type="SUPFAM" id="SSF57959">
    <property type="entry name" value="Leucine zipper domain"/>
    <property type="match status" value="1"/>
</dbReference>
<dbReference type="SMART" id="SM00338">
    <property type="entry name" value="BRLZ"/>
    <property type="match status" value="1"/>
</dbReference>
<feature type="region of interest" description="Disordered" evidence="10">
    <location>
        <begin position="270"/>
        <end position="301"/>
    </location>
</feature>
<evidence type="ECO:0000313" key="13">
    <source>
        <dbReference type="Proteomes" id="UP001201980"/>
    </source>
</evidence>
<keyword evidence="13" id="KW-1185">Reference proteome</keyword>
<evidence type="ECO:0000256" key="10">
    <source>
        <dbReference type="SAM" id="MobiDB-lite"/>
    </source>
</evidence>
<feature type="compositionally biased region" description="Basic and acidic residues" evidence="10">
    <location>
        <begin position="341"/>
        <end position="355"/>
    </location>
</feature>
<evidence type="ECO:0000256" key="9">
    <source>
        <dbReference type="SAM" id="Coils"/>
    </source>
</evidence>
<comment type="similarity">
    <text evidence="3">Belongs to the bZIP family.</text>
</comment>
<evidence type="ECO:0000256" key="6">
    <source>
        <dbReference type="ARBA" id="ARBA00023163"/>
    </source>
</evidence>
<feature type="compositionally biased region" description="Low complexity" evidence="10">
    <location>
        <begin position="275"/>
        <end position="288"/>
    </location>
</feature>
<feature type="compositionally biased region" description="Basic and acidic residues" evidence="10">
    <location>
        <begin position="135"/>
        <end position="146"/>
    </location>
</feature>
<evidence type="ECO:0000256" key="4">
    <source>
        <dbReference type="ARBA" id="ARBA00023015"/>
    </source>
</evidence>
<feature type="region of interest" description="Disordered" evidence="10">
    <location>
        <begin position="1"/>
        <end position="63"/>
    </location>
</feature>
<dbReference type="GO" id="GO:0090575">
    <property type="term" value="C:RNA polymerase II transcription regulator complex"/>
    <property type="evidence" value="ECO:0007669"/>
    <property type="project" value="TreeGrafter"/>
</dbReference>
<feature type="compositionally biased region" description="Low complexity" evidence="10">
    <location>
        <begin position="149"/>
        <end position="159"/>
    </location>
</feature>
<dbReference type="Gene3D" id="1.20.5.170">
    <property type="match status" value="1"/>
</dbReference>
<dbReference type="EMBL" id="JAKWBI020000400">
    <property type="protein sequence ID" value="KAJ2895464.1"/>
    <property type="molecule type" value="Genomic_DNA"/>
</dbReference>
<proteinExistence type="inferred from homology"/>
<dbReference type="Pfam" id="PF00170">
    <property type="entry name" value="bZIP_1"/>
    <property type="match status" value="1"/>
</dbReference>
<dbReference type="GO" id="GO:0000976">
    <property type="term" value="F:transcription cis-regulatory region binding"/>
    <property type="evidence" value="ECO:0007669"/>
    <property type="project" value="InterPro"/>
</dbReference>
<accession>A0AAD5RJH3</accession>
<dbReference type="InterPro" id="IPR050936">
    <property type="entry name" value="AP-1-like"/>
</dbReference>
<feature type="domain" description="BZIP" evidence="11">
    <location>
        <begin position="148"/>
        <end position="163"/>
    </location>
</feature>
<evidence type="ECO:0000256" key="5">
    <source>
        <dbReference type="ARBA" id="ARBA00023125"/>
    </source>
</evidence>
<evidence type="ECO:0000313" key="12">
    <source>
        <dbReference type="EMBL" id="KAJ2895464.1"/>
    </source>
</evidence>
<keyword evidence="7" id="KW-0539">Nucleus</keyword>
<keyword evidence="5" id="KW-0238">DNA-binding</keyword>
<keyword evidence="6" id="KW-0804">Transcription</keyword>
<reference evidence="12" key="1">
    <citation type="submission" date="2022-07" db="EMBL/GenBank/DDBJ databases">
        <title>Draft genome sequence of Zalerion maritima ATCC 34329, a (micro)plastics degrading marine fungus.</title>
        <authorList>
            <person name="Paco A."/>
            <person name="Goncalves M.F.M."/>
            <person name="Rocha-Santos T.A.P."/>
            <person name="Alves A."/>
        </authorList>
    </citation>
    <scope>NUCLEOTIDE SEQUENCE</scope>
    <source>
        <strain evidence="12">ATCC 34329</strain>
    </source>
</reference>
<dbReference type="PANTHER" id="PTHR40621">
    <property type="entry name" value="TRANSCRIPTION FACTOR KAPC-RELATED"/>
    <property type="match status" value="1"/>
</dbReference>
<comment type="subcellular location">
    <subcellularLocation>
        <location evidence="2">Nucleus</location>
    </subcellularLocation>
</comment>
<keyword evidence="4" id="KW-0805">Transcription regulation</keyword>
<name>A0AAD5RJH3_9PEZI</name>
<evidence type="ECO:0000256" key="8">
    <source>
        <dbReference type="ARBA" id="ARBA00044067"/>
    </source>
</evidence>
<keyword evidence="9" id="KW-0175">Coiled coil</keyword>
<sequence length="355" mass="38335">MSSNNNIANDNANNKPPTSAIAASAAAAAAAAREQQQQQQQQQQQPAHGYSDIQPASSSVDQTHIHPSLRAAAPATTLVPTANMMSAPAATAAGEASAAATAPPPGNSVLSAANLAQVAPAPPAPGTEQAQQGHSDGRRAKRELSQSKRAAQNRAAQRAFRQRKEGYIKKLEEQVKQYEVMENSYKALTQENFQLRNYIIALQGHHMGAHGEFPPPPPSLNLQNQPAQAPPPPPANNVAEPTRDANTGTDLSAIAQAVEQLPPVENLEYPKQEKQQQQAQEQQAAQQQNEDVTMEDEHNSYGQEHHSGLMAAQHYDQFNEPLHALIHHGSNHDAGNLDQVPIKDERDNSYQEERV</sequence>
<dbReference type="Proteomes" id="UP001201980">
    <property type="component" value="Unassembled WGS sequence"/>
</dbReference>
<feature type="compositionally biased region" description="Low complexity" evidence="10">
    <location>
        <begin position="1"/>
        <end position="47"/>
    </location>
</feature>
<evidence type="ECO:0000256" key="3">
    <source>
        <dbReference type="ARBA" id="ARBA00007163"/>
    </source>
</evidence>
<gene>
    <name evidence="12" type="ORF">MKZ38_006576</name>
</gene>
<dbReference type="InterPro" id="IPR046347">
    <property type="entry name" value="bZIP_sf"/>
</dbReference>
<protein>
    <recommendedName>
        <fullName evidence="8">Putative transcription factor kapC</fullName>
    </recommendedName>
</protein>
<dbReference type="AlphaFoldDB" id="A0AAD5RJH3"/>
<feature type="region of interest" description="Disordered" evidence="10">
    <location>
        <begin position="327"/>
        <end position="355"/>
    </location>
</feature>
<dbReference type="PANTHER" id="PTHR40621:SF11">
    <property type="entry name" value="TRANSCRIPTION FACTOR KAPC-RELATED"/>
    <property type="match status" value="1"/>
</dbReference>
<evidence type="ECO:0000256" key="2">
    <source>
        <dbReference type="ARBA" id="ARBA00004123"/>
    </source>
</evidence>
<evidence type="ECO:0000256" key="7">
    <source>
        <dbReference type="ARBA" id="ARBA00023242"/>
    </source>
</evidence>
<feature type="region of interest" description="Disordered" evidence="10">
    <location>
        <begin position="209"/>
        <end position="246"/>
    </location>
</feature>
<evidence type="ECO:0000256" key="1">
    <source>
        <dbReference type="ARBA" id="ARBA00004049"/>
    </source>
</evidence>
<feature type="region of interest" description="Disordered" evidence="10">
    <location>
        <begin position="119"/>
        <end position="161"/>
    </location>
</feature>
<organism evidence="12 13">
    <name type="scientific">Zalerion maritima</name>
    <dbReference type="NCBI Taxonomy" id="339359"/>
    <lineage>
        <taxon>Eukaryota</taxon>
        <taxon>Fungi</taxon>
        <taxon>Dikarya</taxon>
        <taxon>Ascomycota</taxon>
        <taxon>Pezizomycotina</taxon>
        <taxon>Sordariomycetes</taxon>
        <taxon>Lulworthiomycetidae</taxon>
        <taxon>Lulworthiales</taxon>
        <taxon>Lulworthiaceae</taxon>
        <taxon>Zalerion</taxon>
    </lineage>
</organism>
<evidence type="ECO:0000259" key="11">
    <source>
        <dbReference type="PROSITE" id="PS00036"/>
    </source>
</evidence>
<feature type="coiled-coil region" evidence="9">
    <location>
        <begin position="161"/>
        <end position="191"/>
    </location>
</feature>
<dbReference type="GO" id="GO:0001228">
    <property type="term" value="F:DNA-binding transcription activator activity, RNA polymerase II-specific"/>
    <property type="evidence" value="ECO:0007669"/>
    <property type="project" value="TreeGrafter"/>
</dbReference>
<comment type="function">
    <text evidence="1">Putative transcription factor.</text>
</comment>
<dbReference type="InterPro" id="IPR004827">
    <property type="entry name" value="bZIP"/>
</dbReference>
<comment type="caution">
    <text evidence="12">The sequence shown here is derived from an EMBL/GenBank/DDBJ whole genome shotgun (WGS) entry which is preliminary data.</text>
</comment>
<dbReference type="PROSITE" id="PS00036">
    <property type="entry name" value="BZIP_BASIC"/>
    <property type="match status" value="1"/>
</dbReference>